<dbReference type="Gene3D" id="2.60.120.620">
    <property type="entry name" value="q2cbj1_9rhob like domain"/>
    <property type="match status" value="1"/>
</dbReference>
<accession>A0A382G9X3</accession>
<protein>
    <recommendedName>
        <fullName evidence="1">Fe2OG dioxygenase domain-containing protein</fullName>
    </recommendedName>
</protein>
<reference evidence="2" key="1">
    <citation type="submission" date="2018-05" db="EMBL/GenBank/DDBJ databases">
        <authorList>
            <person name="Lanie J.A."/>
            <person name="Ng W.-L."/>
            <person name="Kazmierczak K.M."/>
            <person name="Andrzejewski T.M."/>
            <person name="Davidsen T.M."/>
            <person name="Wayne K.J."/>
            <person name="Tettelin H."/>
            <person name="Glass J.I."/>
            <person name="Rusch D."/>
            <person name="Podicherti R."/>
            <person name="Tsui H.-C.T."/>
            <person name="Winkler M.E."/>
        </authorList>
    </citation>
    <scope>NUCLEOTIDE SEQUENCE</scope>
</reference>
<dbReference type="PROSITE" id="PS51471">
    <property type="entry name" value="FE2OG_OXY"/>
    <property type="match status" value="1"/>
</dbReference>
<dbReference type="AlphaFoldDB" id="A0A382G9X3"/>
<dbReference type="InterPro" id="IPR005123">
    <property type="entry name" value="Oxoglu/Fe-dep_dioxygenase_dom"/>
</dbReference>
<organism evidence="2">
    <name type="scientific">marine metagenome</name>
    <dbReference type="NCBI Taxonomy" id="408172"/>
    <lineage>
        <taxon>unclassified sequences</taxon>
        <taxon>metagenomes</taxon>
        <taxon>ecological metagenomes</taxon>
    </lineage>
</organism>
<dbReference type="InterPro" id="IPR044862">
    <property type="entry name" value="Pro_4_hyd_alph_FE2OG_OXY"/>
</dbReference>
<dbReference type="Pfam" id="PF13640">
    <property type="entry name" value="2OG-FeII_Oxy_3"/>
    <property type="match status" value="1"/>
</dbReference>
<sequence length="157" mass="18214">MHIHTPHIRNWIAEVVVNLVGEVRKTSDQIVFPEMIALNEWPIGGIQEPHLDTYSNQEKKHGTSPDKPSREWTCILYLNDNYNGGRTWIPGGETYEPETGSGLLFQGIYIPHGVSKVRRHPRHTLSYWFTTDVDRCMPIYPVKDLNLDEDSYRLQQN</sequence>
<gene>
    <name evidence="2" type="ORF">METZ01_LOCUS224258</name>
</gene>
<feature type="domain" description="Fe2OG dioxygenase" evidence="1">
    <location>
        <begin position="31"/>
        <end position="131"/>
    </location>
</feature>
<evidence type="ECO:0000259" key="1">
    <source>
        <dbReference type="PROSITE" id="PS51471"/>
    </source>
</evidence>
<evidence type="ECO:0000313" key="2">
    <source>
        <dbReference type="EMBL" id="SVB71404.1"/>
    </source>
</evidence>
<dbReference type="EMBL" id="UINC01054097">
    <property type="protein sequence ID" value="SVB71404.1"/>
    <property type="molecule type" value="Genomic_DNA"/>
</dbReference>
<name>A0A382G9X3_9ZZZZ</name>
<proteinExistence type="predicted"/>